<dbReference type="KEGG" id="pfj:MYCFIDRAFT_208392"/>
<dbReference type="AlphaFoldDB" id="M3AR04"/>
<name>M3AR04_PSEFD</name>
<accession>M3AR04</accession>
<gene>
    <name evidence="1" type="ORF">MYCFIDRAFT_208392</name>
</gene>
<sequence>MVPGMGNVSLHHPRAARSYTAAMPSPTAIAVPQCRAHAWTRVGILADLAMKPFEKDLYWLAPSGPRFSFMCSAFHPKAADYWILSAVEECASLPFATVLLLGSFRFASAGTFHIFWSYRYLSITIRPGQEAIHGDHAIRLGSICHDRVWRRNELGWAWRRRR</sequence>
<dbReference type="RefSeq" id="XP_007928979.1">
    <property type="nucleotide sequence ID" value="XM_007930788.1"/>
</dbReference>
<organism evidence="1 2">
    <name type="scientific">Pseudocercospora fijiensis (strain CIRAD86)</name>
    <name type="common">Black leaf streak disease fungus</name>
    <name type="synonym">Mycosphaerella fijiensis</name>
    <dbReference type="NCBI Taxonomy" id="383855"/>
    <lineage>
        <taxon>Eukaryota</taxon>
        <taxon>Fungi</taxon>
        <taxon>Dikarya</taxon>
        <taxon>Ascomycota</taxon>
        <taxon>Pezizomycotina</taxon>
        <taxon>Dothideomycetes</taxon>
        <taxon>Dothideomycetidae</taxon>
        <taxon>Mycosphaerellales</taxon>
        <taxon>Mycosphaerellaceae</taxon>
        <taxon>Pseudocercospora</taxon>
    </lineage>
</organism>
<evidence type="ECO:0000313" key="1">
    <source>
        <dbReference type="EMBL" id="EME79857.1"/>
    </source>
</evidence>
<protein>
    <submittedName>
        <fullName evidence="1">Uncharacterized protein</fullName>
    </submittedName>
</protein>
<evidence type="ECO:0000313" key="2">
    <source>
        <dbReference type="Proteomes" id="UP000016932"/>
    </source>
</evidence>
<dbReference type="VEuPathDB" id="FungiDB:MYCFIDRAFT_208392"/>
<keyword evidence="2" id="KW-1185">Reference proteome</keyword>
<proteinExistence type="predicted"/>
<dbReference type="HOGENOM" id="CLU_1636136_0_0_1"/>
<dbReference type="GeneID" id="19336671"/>
<dbReference type="Proteomes" id="UP000016932">
    <property type="component" value="Unassembled WGS sequence"/>
</dbReference>
<reference evidence="1 2" key="1">
    <citation type="journal article" date="2012" name="PLoS Pathog.">
        <title>Diverse lifestyles and strategies of plant pathogenesis encoded in the genomes of eighteen Dothideomycetes fungi.</title>
        <authorList>
            <person name="Ohm R.A."/>
            <person name="Feau N."/>
            <person name="Henrissat B."/>
            <person name="Schoch C.L."/>
            <person name="Horwitz B.A."/>
            <person name="Barry K.W."/>
            <person name="Condon B.J."/>
            <person name="Copeland A.C."/>
            <person name="Dhillon B."/>
            <person name="Glaser F."/>
            <person name="Hesse C.N."/>
            <person name="Kosti I."/>
            <person name="LaButti K."/>
            <person name="Lindquist E.A."/>
            <person name="Lucas S."/>
            <person name="Salamov A.A."/>
            <person name="Bradshaw R.E."/>
            <person name="Ciuffetti L."/>
            <person name="Hamelin R.C."/>
            <person name="Kema G.H.J."/>
            <person name="Lawrence C."/>
            <person name="Scott J.A."/>
            <person name="Spatafora J.W."/>
            <person name="Turgeon B.G."/>
            <person name="de Wit P.J.G.M."/>
            <person name="Zhong S."/>
            <person name="Goodwin S.B."/>
            <person name="Grigoriev I.V."/>
        </authorList>
    </citation>
    <scope>NUCLEOTIDE SEQUENCE [LARGE SCALE GENOMIC DNA]</scope>
    <source>
        <strain evidence="1 2">CIRAD86</strain>
    </source>
</reference>
<dbReference type="EMBL" id="KB446561">
    <property type="protein sequence ID" value="EME79857.1"/>
    <property type="molecule type" value="Genomic_DNA"/>
</dbReference>